<feature type="transmembrane region" description="Helical" evidence="1">
    <location>
        <begin position="257"/>
        <end position="274"/>
    </location>
</feature>
<evidence type="ECO:0000313" key="2">
    <source>
        <dbReference type="EMBL" id="OGD90953.1"/>
    </source>
</evidence>
<keyword evidence="1" id="KW-1133">Transmembrane helix</keyword>
<protein>
    <recommendedName>
        <fullName evidence="4">Glycosyltransferase RgtA/B/C/D-like domain-containing protein</fullName>
    </recommendedName>
</protein>
<accession>A0A1F5GGG8</accession>
<dbReference type="AlphaFoldDB" id="A0A1F5GGG8"/>
<evidence type="ECO:0008006" key="4">
    <source>
        <dbReference type="Google" id="ProtNLM"/>
    </source>
</evidence>
<dbReference type="STRING" id="1797716.A3D07_02145"/>
<evidence type="ECO:0000256" key="1">
    <source>
        <dbReference type="SAM" id="Phobius"/>
    </source>
</evidence>
<gene>
    <name evidence="2" type="ORF">A3D07_02145</name>
</gene>
<feature type="transmembrane region" description="Helical" evidence="1">
    <location>
        <begin position="209"/>
        <end position="226"/>
    </location>
</feature>
<evidence type="ECO:0000313" key="3">
    <source>
        <dbReference type="Proteomes" id="UP000177124"/>
    </source>
</evidence>
<comment type="caution">
    <text evidence="2">The sequence shown here is derived from an EMBL/GenBank/DDBJ whole genome shotgun (WGS) entry which is preliminary data.</text>
</comment>
<feature type="transmembrane region" description="Helical" evidence="1">
    <location>
        <begin position="117"/>
        <end position="134"/>
    </location>
</feature>
<reference evidence="2 3" key="1">
    <citation type="journal article" date="2016" name="Nat. Commun.">
        <title>Thousands of microbial genomes shed light on interconnected biogeochemical processes in an aquifer system.</title>
        <authorList>
            <person name="Anantharaman K."/>
            <person name="Brown C.T."/>
            <person name="Hug L.A."/>
            <person name="Sharon I."/>
            <person name="Castelle C.J."/>
            <person name="Probst A.J."/>
            <person name="Thomas B.C."/>
            <person name="Singh A."/>
            <person name="Wilkins M.J."/>
            <person name="Karaoz U."/>
            <person name="Brodie E.L."/>
            <person name="Williams K.H."/>
            <person name="Hubbard S.S."/>
            <person name="Banfield J.F."/>
        </authorList>
    </citation>
    <scope>NUCLEOTIDE SEQUENCE [LARGE SCALE GENOMIC DNA]</scope>
</reference>
<dbReference type="EMBL" id="MFBF01000028">
    <property type="protein sequence ID" value="OGD90953.1"/>
    <property type="molecule type" value="Genomic_DNA"/>
</dbReference>
<proteinExistence type="predicted"/>
<feature type="transmembrane region" description="Helical" evidence="1">
    <location>
        <begin position="232"/>
        <end position="250"/>
    </location>
</feature>
<sequence>MLFLLNATTTAILMWQIAKKVSPKVAIVIGASIQFFWPYYDTTRFAFSPFPLVSIAIFEILLLSKVLQGNITAFILAAVVSALPSHFEIASLPPFIALFLTVGIWSLLKKKLTIKHFLVGILALVLVHSARVISEILTGFAQLNAIQKHAAAESNFISSTQFQKFAEEIITIIQEGLIPQNALISIIVAITTIAFLFRLKKANVFIKKFYILTLLLTLFTFFWFSSNTGWHPWDTVYLPPLFFIAILLVISRLRKRYVIPLYLAIMLLQVPVFVKNYAYNFRPTDDASLLVNELAAVDWTYQESQGKGFYVYSYLPSVYDYPYQYLYWWRGTQKYKYVPCEYTTFPGIPDFFIKNYQKYQQPQKPCENIRYLIIEPDKNTSNQDLWLTQVRKNTSLEKEAKFGTIRVEKRKIGS</sequence>
<keyword evidence="1" id="KW-0472">Membrane</keyword>
<feature type="transmembrane region" description="Helical" evidence="1">
    <location>
        <begin position="70"/>
        <end position="86"/>
    </location>
</feature>
<keyword evidence="1" id="KW-0812">Transmembrane</keyword>
<organism evidence="2 3">
    <name type="scientific">Candidatus Curtissbacteria bacterium RIFCSPHIGHO2_02_FULL_42_15</name>
    <dbReference type="NCBI Taxonomy" id="1797716"/>
    <lineage>
        <taxon>Bacteria</taxon>
        <taxon>Candidatus Curtissiibacteriota</taxon>
    </lineage>
</organism>
<dbReference type="Proteomes" id="UP000177124">
    <property type="component" value="Unassembled WGS sequence"/>
</dbReference>
<feature type="transmembrane region" description="Helical" evidence="1">
    <location>
        <begin position="21"/>
        <end position="40"/>
    </location>
</feature>
<feature type="transmembrane region" description="Helical" evidence="1">
    <location>
        <begin position="46"/>
        <end position="63"/>
    </location>
</feature>
<name>A0A1F5GGG8_9BACT</name>
<feature type="transmembrane region" description="Helical" evidence="1">
    <location>
        <begin position="92"/>
        <end position="108"/>
    </location>
</feature>
<feature type="transmembrane region" description="Helical" evidence="1">
    <location>
        <begin position="177"/>
        <end position="197"/>
    </location>
</feature>